<reference evidence="2" key="1">
    <citation type="journal article" date="2020" name="bioRxiv">
        <title>Single mosquito metatranscriptomics identifies vectors, emerging pathogens and reservoirs in one assay.</title>
        <authorList>
            <person name="Batson J."/>
            <person name="Dudas G."/>
            <person name="Haas-Stapleton E."/>
            <person name="Kistler A.L."/>
            <person name="Li L.M."/>
            <person name="Logan P."/>
            <person name="Ratnasiri K."/>
            <person name="Retallack H."/>
        </authorList>
    </citation>
    <scope>NUCLEOTIDE SEQUENCE</scope>
    <source>
        <strain evidence="2">CMS001_060_ALCO</strain>
    </source>
</reference>
<feature type="region of interest" description="Disordered" evidence="1">
    <location>
        <begin position="96"/>
        <end position="116"/>
    </location>
</feature>
<proteinExistence type="predicted"/>
<organism evidence="2">
    <name type="scientific">Geolu virus</name>
    <dbReference type="NCBI Taxonomy" id="2800917"/>
    <lineage>
        <taxon>Viruses</taxon>
        <taxon>Riboviria</taxon>
    </lineage>
</organism>
<dbReference type="GO" id="GO:0019028">
    <property type="term" value="C:viral capsid"/>
    <property type="evidence" value="ECO:0007669"/>
    <property type="project" value="InterPro"/>
</dbReference>
<accession>A0A894KNB2</accession>
<dbReference type="InterPro" id="IPR002929">
    <property type="entry name" value="PLrV_ORF5"/>
</dbReference>
<evidence type="ECO:0000256" key="1">
    <source>
        <dbReference type="SAM" id="MobiDB-lite"/>
    </source>
</evidence>
<feature type="region of interest" description="Disordered" evidence="1">
    <location>
        <begin position="219"/>
        <end position="238"/>
    </location>
</feature>
<dbReference type="Pfam" id="PF01690">
    <property type="entry name" value="PLRV_ORF5"/>
    <property type="match status" value="1"/>
</dbReference>
<evidence type="ECO:0000313" key="2">
    <source>
        <dbReference type="EMBL" id="QRW41685.1"/>
    </source>
</evidence>
<dbReference type="PRINTS" id="PR00910">
    <property type="entry name" value="LVIRUSORF6"/>
</dbReference>
<dbReference type="EMBL" id="MW434134">
    <property type="protein sequence ID" value="QRW41685.1"/>
    <property type="molecule type" value="Genomic_RNA"/>
</dbReference>
<protein>
    <submittedName>
        <fullName evidence="2">Uncharacterized protein</fullName>
    </submittedName>
</protein>
<sequence length="344" mass="38637">MCYAYSACKITNYLAAETVVYGHPDMKVNGCDVTDQVVECDFSGSFHLEADGDGYFAVQAPPVRKSDHYNFSVSYGNFTDKFLELGTVSISIDEVNSNSSGRNRGLRPRREKPGAVTTETTNIVTREEVERKQLEQTPLDINKGSTELEVASVYDNFQRRLKELPEENEVPSEPVHQLVQDLTGLKDDSDEENDKPLKSFKIWLDNQTEYDPIEEQDFSEFPPEAPARIPSPTRTAVTTSDLPTTEQVMRMSGVYDPSDRRHVKGVLADKRLRKFGKMLLPSMGGSRSSALSGGTLRQKHSDTMRKYMTSEEQVQAMKVKNQSGTQSMLEYIASLNLHDRVPTT</sequence>
<name>A0A894KNB2_9VIRU</name>